<dbReference type="GO" id="GO:0005737">
    <property type="term" value="C:cytoplasm"/>
    <property type="evidence" value="ECO:0007669"/>
    <property type="project" value="TreeGrafter"/>
</dbReference>
<keyword evidence="3" id="KW-0597">Phosphoprotein</keyword>
<protein>
    <submittedName>
        <fullName evidence="5">Plipastatin synthase subunit E</fullName>
    </submittedName>
</protein>
<evidence type="ECO:0000259" key="4">
    <source>
        <dbReference type="PROSITE" id="PS50075"/>
    </source>
</evidence>
<dbReference type="Gene3D" id="3.30.559.10">
    <property type="entry name" value="Chloramphenicol acetyltransferase-like domain"/>
    <property type="match status" value="1"/>
</dbReference>
<feature type="domain" description="Carrier" evidence="4">
    <location>
        <begin position="989"/>
        <end position="1064"/>
    </location>
</feature>
<comment type="cofactor">
    <cofactor evidence="1">
        <name>pantetheine 4'-phosphate</name>
        <dbReference type="ChEBI" id="CHEBI:47942"/>
    </cofactor>
</comment>
<dbReference type="InterPro" id="IPR000873">
    <property type="entry name" value="AMP-dep_synth/lig_dom"/>
</dbReference>
<dbReference type="SUPFAM" id="SSF47336">
    <property type="entry name" value="ACP-like"/>
    <property type="match status" value="1"/>
</dbReference>
<dbReference type="InterPro" id="IPR020845">
    <property type="entry name" value="AMP-binding_CS"/>
</dbReference>
<keyword evidence="2" id="KW-0596">Phosphopantetheine</keyword>
<name>A0AA37HB64_9HYPH</name>
<dbReference type="FunFam" id="1.10.1200.10:FF:000005">
    <property type="entry name" value="Nonribosomal peptide synthetase 1"/>
    <property type="match status" value="1"/>
</dbReference>
<dbReference type="InterPro" id="IPR025110">
    <property type="entry name" value="AMP-bd_C"/>
</dbReference>
<dbReference type="InterPro" id="IPR006162">
    <property type="entry name" value="Ppantetheine_attach_site"/>
</dbReference>
<dbReference type="PROSITE" id="PS00455">
    <property type="entry name" value="AMP_BINDING"/>
    <property type="match status" value="1"/>
</dbReference>
<dbReference type="CDD" id="cd05930">
    <property type="entry name" value="A_NRPS"/>
    <property type="match status" value="1"/>
</dbReference>
<dbReference type="InterPro" id="IPR001242">
    <property type="entry name" value="Condensation_dom"/>
</dbReference>
<dbReference type="EMBL" id="BPQJ01000010">
    <property type="protein sequence ID" value="GJD62473.1"/>
    <property type="molecule type" value="Genomic_DNA"/>
</dbReference>
<dbReference type="RefSeq" id="WP_238191117.1">
    <property type="nucleotide sequence ID" value="NZ_BPQJ01000010.1"/>
</dbReference>
<dbReference type="SUPFAM" id="SSF52777">
    <property type="entry name" value="CoA-dependent acyltransferases"/>
    <property type="match status" value="2"/>
</dbReference>
<dbReference type="InterPro" id="IPR023213">
    <property type="entry name" value="CAT-like_dom_sf"/>
</dbReference>
<evidence type="ECO:0000313" key="6">
    <source>
        <dbReference type="Proteomes" id="UP001055286"/>
    </source>
</evidence>
<dbReference type="GO" id="GO:0044550">
    <property type="term" value="P:secondary metabolite biosynthetic process"/>
    <property type="evidence" value="ECO:0007669"/>
    <property type="project" value="TreeGrafter"/>
</dbReference>
<accession>A0AA37HB64</accession>
<gene>
    <name evidence="5" type="primary">ppsE</name>
    <name evidence="5" type="ORF">MPEAHAMD_2626</name>
</gene>
<dbReference type="InterPro" id="IPR029058">
    <property type="entry name" value="AB_hydrolase_fold"/>
</dbReference>
<dbReference type="GO" id="GO:0031177">
    <property type="term" value="F:phosphopantetheine binding"/>
    <property type="evidence" value="ECO:0007669"/>
    <property type="project" value="InterPro"/>
</dbReference>
<evidence type="ECO:0000313" key="5">
    <source>
        <dbReference type="EMBL" id="GJD62473.1"/>
    </source>
</evidence>
<dbReference type="Pfam" id="PF00668">
    <property type="entry name" value="Condensation"/>
    <property type="match status" value="1"/>
</dbReference>
<dbReference type="GO" id="GO:0003824">
    <property type="term" value="F:catalytic activity"/>
    <property type="evidence" value="ECO:0007669"/>
    <property type="project" value="InterPro"/>
</dbReference>
<keyword evidence="6" id="KW-1185">Reference proteome</keyword>
<dbReference type="NCBIfam" id="TIGR01733">
    <property type="entry name" value="AA-adenyl-dom"/>
    <property type="match status" value="1"/>
</dbReference>
<evidence type="ECO:0000256" key="2">
    <source>
        <dbReference type="ARBA" id="ARBA00022450"/>
    </source>
</evidence>
<dbReference type="SMART" id="SM00823">
    <property type="entry name" value="PKS_PP"/>
    <property type="match status" value="1"/>
</dbReference>
<reference evidence="5" key="2">
    <citation type="submission" date="2021-08" db="EMBL/GenBank/DDBJ databases">
        <authorList>
            <person name="Tani A."/>
            <person name="Ola A."/>
            <person name="Ogura Y."/>
            <person name="Katsura K."/>
            <person name="Hayashi T."/>
        </authorList>
    </citation>
    <scope>NUCLEOTIDE SEQUENCE</scope>
    <source>
        <strain evidence="5">JCM 32048</strain>
    </source>
</reference>
<dbReference type="PROSITE" id="PS50075">
    <property type="entry name" value="CARRIER"/>
    <property type="match status" value="1"/>
</dbReference>
<dbReference type="PANTHER" id="PTHR45527:SF1">
    <property type="entry name" value="FATTY ACID SYNTHASE"/>
    <property type="match status" value="1"/>
</dbReference>
<dbReference type="Gene3D" id="3.40.50.1820">
    <property type="entry name" value="alpha/beta hydrolase"/>
    <property type="match status" value="1"/>
</dbReference>
<evidence type="ECO:0000256" key="3">
    <source>
        <dbReference type="ARBA" id="ARBA00022553"/>
    </source>
</evidence>
<dbReference type="Pfam" id="PF13193">
    <property type="entry name" value="AMP-binding_C"/>
    <property type="match status" value="1"/>
</dbReference>
<dbReference type="InterPro" id="IPR009081">
    <property type="entry name" value="PP-bd_ACP"/>
</dbReference>
<dbReference type="PROSITE" id="PS00012">
    <property type="entry name" value="PHOSPHOPANTETHEINE"/>
    <property type="match status" value="1"/>
</dbReference>
<dbReference type="Gene3D" id="3.30.300.30">
    <property type="match status" value="1"/>
</dbReference>
<dbReference type="InterPro" id="IPR042099">
    <property type="entry name" value="ANL_N_sf"/>
</dbReference>
<dbReference type="Gene3D" id="3.30.559.30">
    <property type="entry name" value="Nonribosomal peptide synthetase, condensation domain"/>
    <property type="match status" value="1"/>
</dbReference>
<dbReference type="SUPFAM" id="SSF53474">
    <property type="entry name" value="alpha/beta-Hydrolases"/>
    <property type="match status" value="1"/>
</dbReference>
<dbReference type="Pfam" id="PF00975">
    <property type="entry name" value="Thioesterase"/>
    <property type="match status" value="1"/>
</dbReference>
<dbReference type="PANTHER" id="PTHR45527">
    <property type="entry name" value="NONRIBOSOMAL PEPTIDE SYNTHETASE"/>
    <property type="match status" value="1"/>
</dbReference>
<proteinExistence type="predicted"/>
<dbReference type="InterPro" id="IPR001031">
    <property type="entry name" value="Thioesterase"/>
</dbReference>
<reference evidence="5" key="1">
    <citation type="journal article" date="2016" name="Front. Microbiol.">
        <title>Genome Sequence of the Piezophilic, Mesophilic Sulfate-Reducing Bacterium Desulfovibrio indicus J2T.</title>
        <authorList>
            <person name="Cao J."/>
            <person name="Maignien L."/>
            <person name="Shao Z."/>
            <person name="Alain K."/>
            <person name="Jebbar M."/>
        </authorList>
    </citation>
    <scope>NUCLEOTIDE SEQUENCE</scope>
    <source>
        <strain evidence="5">JCM 32048</strain>
    </source>
</reference>
<evidence type="ECO:0000256" key="1">
    <source>
        <dbReference type="ARBA" id="ARBA00001957"/>
    </source>
</evidence>
<dbReference type="InterPro" id="IPR020806">
    <property type="entry name" value="PKS_PP-bd"/>
</dbReference>
<sequence>MIARETVKDIYPLTPFQEGLVFHDALEREAGGEGPRAYIQQLAFTVWGPLDLAAFAEAWQHLVDRHDILRTVFRPTGAERPLQIVLKQRRLAPDVIDARADGPAAARRAAARYAEAQSRRPFDIRRDMLLRLGLIRVAEGETRVVLGFHHLLMDGWCIGLLQDDLGRAYRALAAGDAPRLPPPVPFGRFVKAADGRRTPEALAYWRRYLEGYDTPLDLPGRRAGEGEGGRDPRTLEIGLGPDLTGRLAARASALGITASTMLQTLWGVLLAKVEGRRDAVFGAVASTRMPDLPGSEAILGPCIGMLPVRVRFSGEESLADLLRSAQRESVERLARVHCPLAEIQGVSTPRSGLIGHSFVYENYPLDEGFKGEAQVLAPGVTIHDVQPFQTNSYDFGVMALPGAETRMVFGFNAVRVDPEAVARLGRWFLTLAAQAADAPDTALDALTLLDAEEAARVLAWGRGAPAAPAEPVAATWPALARSRADAPALRVAERIVDYAALADRAVRLAGWLHRAAGIGPSEPVMLLAEADDRMVVAMMACLLLGCPFVPVEPDHPVARIAHILRDSGARVVLTNRDPGNLPDLAVPVVPLAQAERDADPAPGTLPGAGTDPTAYIIYTSGTTGLPKGVRVGQRALANYARWFNTLPEAGEGLRTMLVTSPAFDLGYTGLFGALLGGGCVSLLGEDERRDPGLVLDRLAAHGITVLKATPSYLGLLLAGPEGEARLGAVPLRLLLLGGEPQNFGLLQRVRALCPHLRLFNHYGPTETTIGCAAGPLDDLAQVGAGPQRIGRPIAGARVFVTDPTLRPVPAGLVGELLVGGEGVAQGYVNAAPTDAARFTVLPGAGGLDGNLRVYRTGDRVRWLADGSLEFLGRTDDQVKVRGHRVSLKEVEAALRTLDGVSDAAILAETRGGGTELVAYLVPAEGAAPTHVTLAPAALRAALARLLPPAMLPARFFPVSRFPLTPNGKLDRAALQRHHRPAIAAPIGDEPATETERRLREIWKEVLFLEGIGLDDDFFALGGHSLKAILIAAKVQAATGRPLALRSLFDHPTIRGLAAHLSAGGPSSDGLIPLRRGAAGAPVAGFLPPALGTATVYRELLQPLRTDIACLGLQAPGFDRDAPFAGSLTQYGRIFAAMLRPQLDARPVTLVGWSFGAVLALATGLQLESEGRAVALILLDGAPPRPDRGPDEADAPAAGFAALRTRPYWGRVLAVMDALPEADLARIERLAQHHHGLARRDDLQGVLNGPITCIEATGADPRAGMAGFRRFTRGRFVLHEVGGDHYSMFHPPHLAQVQALLGGCLGA</sequence>
<dbReference type="Gene3D" id="3.40.50.12780">
    <property type="entry name" value="N-terminal domain of ligase-like"/>
    <property type="match status" value="1"/>
</dbReference>
<dbReference type="SUPFAM" id="SSF56801">
    <property type="entry name" value="Acetyl-CoA synthetase-like"/>
    <property type="match status" value="1"/>
</dbReference>
<organism evidence="5 6">
    <name type="scientific">Methylobacterium frigidaeris</name>
    <dbReference type="NCBI Taxonomy" id="2038277"/>
    <lineage>
        <taxon>Bacteria</taxon>
        <taxon>Pseudomonadati</taxon>
        <taxon>Pseudomonadota</taxon>
        <taxon>Alphaproteobacteria</taxon>
        <taxon>Hyphomicrobiales</taxon>
        <taxon>Methylobacteriaceae</taxon>
        <taxon>Methylobacterium</taxon>
    </lineage>
</organism>
<dbReference type="InterPro" id="IPR020802">
    <property type="entry name" value="TesA-like"/>
</dbReference>
<dbReference type="InterPro" id="IPR010071">
    <property type="entry name" value="AA_adenyl_dom"/>
</dbReference>
<dbReference type="InterPro" id="IPR036736">
    <property type="entry name" value="ACP-like_sf"/>
</dbReference>
<comment type="caution">
    <text evidence="5">The sequence shown here is derived from an EMBL/GenBank/DDBJ whole genome shotgun (WGS) entry which is preliminary data.</text>
</comment>
<dbReference type="GO" id="GO:0043041">
    <property type="term" value="P:amino acid activation for nonribosomal peptide biosynthetic process"/>
    <property type="evidence" value="ECO:0007669"/>
    <property type="project" value="TreeGrafter"/>
</dbReference>
<dbReference type="Pfam" id="PF00550">
    <property type="entry name" value="PP-binding"/>
    <property type="match status" value="1"/>
</dbReference>
<dbReference type="Proteomes" id="UP001055286">
    <property type="component" value="Unassembled WGS sequence"/>
</dbReference>
<dbReference type="InterPro" id="IPR045851">
    <property type="entry name" value="AMP-bd_C_sf"/>
</dbReference>
<dbReference type="SMART" id="SM00824">
    <property type="entry name" value="PKS_TE"/>
    <property type="match status" value="1"/>
</dbReference>
<dbReference type="Pfam" id="PF00501">
    <property type="entry name" value="AMP-binding"/>
    <property type="match status" value="1"/>
</dbReference>
<dbReference type="Gene3D" id="1.10.1200.10">
    <property type="entry name" value="ACP-like"/>
    <property type="match status" value="1"/>
</dbReference>